<sequence length="84" mass="10237">MYLKQENQYSIFDEYDVALYNRIFILNIVKNMNVRDRVLIGFLILRKNYDEIGRALGINEEQVKERVYNLREKIECLFPELFNK</sequence>
<proteinExistence type="predicted"/>
<dbReference type="SUPFAM" id="SSF88659">
    <property type="entry name" value="Sigma3 and sigma4 domains of RNA polymerase sigma factors"/>
    <property type="match status" value="1"/>
</dbReference>
<dbReference type="InterPro" id="IPR013324">
    <property type="entry name" value="RNA_pol_sigma_r3/r4-like"/>
</dbReference>
<evidence type="ECO:0000313" key="1">
    <source>
        <dbReference type="EMBL" id="RKT61156.1"/>
    </source>
</evidence>
<protein>
    <recommendedName>
        <fullName evidence="3">Sigma-70-like protein</fullName>
    </recommendedName>
</protein>
<dbReference type="AlphaFoldDB" id="A0A495WHY9"/>
<dbReference type="GeneID" id="92927354"/>
<evidence type="ECO:0000313" key="2">
    <source>
        <dbReference type="Proteomes" id="UP000269493"/>
    </source>
</evidence>
<keyword evidence="2" id="KW-1185">Reference proteome</keyword>
<dbReference type="Proteomes" id="UP000269493">
    <property type="component" value="Unassembled WGS sequence"/>
</dbReference>
<reference evidence="1 2" key="1">
    <citation type="submission" date="2018-10" db="EMBL/GenBank/DDBJ databases">
        <title>Genomic Encyclopedia of Archaeal and Bacterial Type Strains, Phase II (KMG-II): from individual species to whole genera.</title>
        <authorList>
            <person name="Goeker M."/>
        </authorList>
    </citation>
    <scope>NUCLEOTIDE SEQUENCE [LARGE SCALE GENOMIC DNA]</scope>
    <source>
        <strain evidence="1 2">NSB1</strain>
    </source>
</reference>
<comment type="caution">
    <text evidence="1">The sequence shown here is derived from an EMBL/GenBank/DDBJ whole genome shotgun (WGS) entry which is preliminary data.</text>
</comment>
<accession>A0A495WHY9</accession>
<dbReference type="EMBL" id="RBXN01000001">
    <property type="protein sequence ID" value="RKT61156.1"/>
    <property type="molecule type" value="Genomic_DNA"/>
</dbReference>
<evidence type="ECO:0008006" key="3">
    <source>
        <dbReference type="Google" id="ProtNLM"/>
    </source>
</evidence>
<name>A0A495WHY9_9BACT</name>
<organism evidence="1 2">
    <name type="scientific">Coprobacter fastidiosus NSB1 = JCM 33896</name>
    <dbReference type="NCBI Taxonomy" id="1349822"/>
    <lineage>
        <taxon>Bacteria</taxon>
        <taxon>Pseudomonadati</taxon>
        <taxon>Bacteroidota</taxon>
        <taxon>Bacteroidia</taxon>
        <taxon>Bacteroidales</taxon>
        <taxon>Barnesiellaceae</taxon>
        <taxon>Coprobacter</taxon>
    </lineage>
</organism>
<dbReference type="RefSeq" id="WP_009316763.1">
    <property type="nucleotide sequence ID" value="NZ_KI440778.1"/>
</dbReference>
<gene>
    <name evidence="1" type="ORF">BC742_0197</name>
</gene>